<dbReference type="Proteomes" id="UP001226651">
    <property type="component" value="Chromosome"/>
</dbReference>
<name>A0ABY8Y2X2_9GAMM</name>
<dbReference type="EMBL" id="CP127389">
    <property type="protein sequence ID" value="WIV86749.1"/>
    <property type="molecule type" value="Genomic_DNA"/>
</dbReference>
<reference evidence="3 4" key="1">
    <citation type="submission" date="2023-06" db="EMBL/GenBank/DDBJ databases">
        <title>Proteus appendicitidis sp. nov., isolated from the appendiceal pus of an appendicitis patient in Yongzhou, China.</title>
        <authorList>
            <person name="Cai X."/>
        </authorList>
    </citation>
    <scope>NUCLEOTIDE SEQUENCE [LARGE SCALE GENOMIC DNA]</scope>
    <source>
        <strain evidence="3 4">HZ0627</strain>
    </source>
</reference>
<dbReference type="InterPro" id="IPR052726">
    <property type="entry name" value="Phage_Baseplate_Hub"/>
</dbReference>
<accession>A0ABY8Y2X2</accession>
<evidence type="ECO:0000259" key="1">
    <source>
        <dbReference type="Pfam" id="PF26078"/>
    </source>
</evidence>
<dbReference type="InterPro" id="IPR014507">
    <property type="entry name" value="Baseplate_assembly_J_pred"/>
</dbReference>
<evidence type="ECO:0000313" key="3">
    <source>
        <dbReference type="EMBL" id="WIV86749.1"/>
    </source>
</evidence>
<organism evidence="3 4">
    <name type="scientific">Proteus appendicitidis</name>
    <dbReference type="NCBI Taxonomy" id="3034648"/>
    <lineage>
        <taxon>Bacteria</taxon>
        <taxon>Pseudomonadati</taxon>
        <taxon>Pseudomonadota</taxon>
        <taxon>Gammaproteobacteria</taxon>
        <taxon>Enterobacterales</taxon>
        <taxon>Morganellaceae</taxon>
        <taxon>Proteus</taxon>
    </lineage>
</organism>
<dbReference type="RefSeq" id="WP_285804403.1">
    <property type="nucleotide sequence ID" value="NZ_CP127389.1"/>
</dbReference>
<dbReference type="PANTHER" id="PTHR35862">
    <property type="entry name" value="FELS-2 PROPHAGE PROTEIN"/>
    <property type="match status" value="1"/>
</dbReference>
<gene>
    <name evidence="3" type="ORF">QQS39_09625</name>
</gene>
<dbReference type="Pfam" id="PF26079">
    <property type="entry name" value="Baseplate_J_C"/>
    <property type="match status" value="1"/>
</dbReference>
<dbReference type="Pfam" id="PF26078">
    <property type="entry name" value="Baseplate_J_M"/>
    <property type="match status" value="1"/>
</dbReference>
<dbReference type="PIRSF" id="PIRSF020481">
    <property type="entry name" value="BAP"/>
    <property type="match status" value="1"/>
</dbReference>
<evidence type="ECO:0000313" key="4">
    <source>
        <dbReference type="Proteomes" id="UP001226651"/>
    </source>
</evidence>
<protein>
    <submittedName>
        <fullName evidence="3">Baseplate assembly protein</fullName>
    </submittedName>
</protein>
<dbReference type="InterPro" id="IPR058530">
    <property type="entry name" value="Baseplate_J-like_C"/>
</dbReference>
<keyword evidence="4" id="KW-1185">Reference proteome</keyword>
<dbReference type="PANTHER" id="PTHR35862:SF1">
    <property type="entry name" value="FELS-2 PROPHAGE PROTEIN"/>
    <property type="match status" value="1"/>
</dbReference>
<dbReference type="InterPro" id="IPR058531">
    <property type="entry name" value="Baseplate_J_M"/>
</dbReference>
<proteinExistence type="predicted"/>
<feature type="domain" description="Baseplate J-like C-terminal" evidence="2">
    <location>
        <begin position="215"/>
        <end position="286"/>
    </location>
</feature>
<feature type="domain" description="Baseplate J-like central" evidence="1">
    <location>
        <begin position="137"/>
        <end position="208"/>
    </location>
</feature>
<sequence>MPTINLSQLTPPDVIESLDAEQLLRERKTTLIASMPTHLRDAVANTLSLESEPLTKLLEENVYRELLLRQRINESARAVMVAYARGADLDQLAANYNLSRLVLRPANNQTIPPTPAILESDDDLRLRIPAAFEGLSVAGPVGSYEFHARSADGRVSDVSAISPTPANVTISVLSREGDGTASEELLRIVEHALNDEDVRPVADRIKVQSAKIIPYQIDATLFLFPGPESEPIRKEANQRLTQYITEQHRLGRDIRLSAIYAALHVEGVQRVELKQPAKDVVLDKTQASYCIQSTLTLGGSDE</sequence>
<evidence type="ECO:0000259" key="2">
    <source>
        <dbReference type="Pfam" id="PF26079"/>
    </source>
</evidence>